<reference evidence="1 2" key="1">
    <citation type="journal article" date="2022" name="Front. Microbiol.">
        <title>High genomic differentiation and limited gene flow indicate recent cryptic speciation within the genus Laspinema (cyanobacteria).</title>
        <authorList>
            <person name="Stanojkovic A."/>
            <person name="Skoupy S."/>
            <person name="Skaloud P."/>
            <person name="Dvorak P."/>
        </authorList>
    </citation>
    <scope>NUCLEOTIDE SEQUENCE [LARGE SCALE GENOMIC DNA]</scope>
    <source>
        <strain evidence="1 2">D2a</strain>
    </source>
</reference>
<dbReference type="Proteomes" id="UP001525890">
    <property type="component" value="Unassembled WGS sequence"/>
</dbReference>
<name>A0ABT2N249_9CYAN</name>
<keyword evidence="2" id="KW-1185">Reference proteome</keyword>
<proteinExistence type="predicted"/>
<comment type="caution">
    <text evidence="1">The sequence shown here is derived from an EMBL/GenBank/DDBJ whole genome shotgun (WGS) entry which is preliminary data.</text>
</comment>
<organism evidence="1 2">
    <name type="scientific">Laspinema palackyanum D2a</name>
    <dbReference type="NCBI Taxonomy" id="2953684"/>
    <lineage>
        <taxon>Bacteria</taxon>
        <taxon>Bacillati</taxon>
        <taxon>Cyanobacteriota</taxon>
        <taxon>Cyanophyceae</taxon>
        <taxon>Oscillatoriophycideae</taxon>
        <taxon>Oscillatoriales</taxon>
        <taxon>Laspinemataceae</taxon>
        <taxon>Laspinema</taxon>
        <taxon>Laspinema palackyanum</taxon>
    </lineage>
</organism>
<protein>
    <submittedName>
        <fullName evidence="1">Uncharacterized protein</fullName>
    </submittedName>
</protein>
<evidence type="ECO:0000313" key="2">
    <source>
        <dbReference type="Proteomes" id="UP001525890"/>
    </source>
</evidence>
<dbReference type="EMBL" id="JAMXFF010000058">
    <property type="protein sequence ID" value="MCT7969712.1"/>
    <property type="molecule type" value="Genomic_DNA"/>
</dbReference>
<accession>A0ABT2N249</accession>
<gene>
    <name evidence="1" type="ORF">NG799_25705</name>
</gene>
<dbReference type="RefSeq" id="WP_368009160.1">
    <property type="nucleotide sequence ID" value="NZ_JAMXFF010000058.1"/>
</dbReference>
<evidence type="ECO:0000313" key="1">
    <source>
        <dbReference type="EMBL" id="MCT7969712.1"/>
    </source>
</evidence>
<sequence length="241" mass="27763">MNHNEVDSKEESTISITGHGQISWELDLKIVCYKGQKPIVIVGDYKDYSTSKPDVVDNAREQIKESRLTDFVIERTTSTYVGYKHFKKSGYLLMIAPRQQGRALSISIPSKWDKKSPQILRLTYVVKLSKYAANAVAHEEKAIVWVFPNYHAKEEFQAINKQYNTQLPEEQVSGTYQLPEIVSNEEQDWKPFVRALESSSCCVVGRDEPKFPKLENYTIPKNFVPEFLDLCLPQLIDRARQ</sequence>